<comment type="subcellular location">
    <subcellularLocation>
        <location evidence="1">Membrane</location>
        <topology evidence="1">Multi-pass membrane protein</topology>
    </subcellularLocation>
</comment>
<feature type="transmembrane region" description="Helical" evidence="6">
    <location>
        <begin position="56"/>
        <end position="82"/>
    </location>
</feature>
<dbReference type="Pfam" id="PF03547">
    <property type="entry name" value="Mem_trans"/>
    <property type="match status" value="1"/>
</dbReference>
<keyword evidence="4 6" id="KW-0472">Membrane</keyword>
<feature type="transmembrane region" description="Helical" evidence="6">
    <location>
        <begin position="102"/>
        <end position="125"/>
    </location>
</feature>
<feature type="region of interest" description="Disordered" evidence="5">
    <location>
        <begin position="241"/>
        <end position="275"/>
    </location>
</feature>
<feature type="transmembrane region" description="Helical" evidence="6">
    <location>
        <begin position="459"/>
        <end position="483"/>
    </location>
</feature>
<dbReference type="GO" id="GO:0005783">
    <property type="term" value="C:endoplasmic reticulum"/>
    <property type="evidence" value="ECO:0007669"/>
    <property type="project" value="TreeGrafter"/>
</dbReference>
<evidence type="ECO:0000256" key="6">
    <source>
        <dbReference type="SAM" id="Phobius"/>
    </source>
</evidence>
<evidence type="ECO:0000256" key="1">
    <source>
        <dbReference type="ARBA" id="ARBA00004141"/>
    </source>
</evidence>
<comment type="caution">
    <text evidence="7">The sequence shown here is derived from an EMBL/GenBank/DDBJ whole genome shotgun (WGS) entry which is preliminary data.</text>
</comment>
<dbReference type="PANTHER" id="PTHR31794:SF2">
    <property type="entry name" value="AUXIN EFFLUX TRANSPORTER FAMILY PROTEIN (EUROFUNG)"/>
    <property type="match status" value="1"/>
</dbReference>
<evidence type="ECO:0000256" key="4">
    <source>
        <dbReference type="ARBA" id="ARBA00023136"/>
    </source>
</evidence>
<dbReference type="InterPro" id="IPR004776">
    <property type="entry name" value="Mem_transp_PIN-like"/>
</dbReference>
<feature type="transmembrane region" description="Helical" evidence="6">
    <location>
        <begin position="426"/>
        <end position="447"/>
    </location>
</feature>
<evidence type="ECO:0000313" key="8">
    <source>
        <dbReference type="Proteomes" id="UP000807716"/>
    </source>
</evidence>
<proteinExistence type="predicted"/>
<evidence type="ECO:0000313" key="7">
    <source>
        <dbReference type="EMBL" id="KAG0259777.1"/>
    </source>
</evidence>
<reference evidence="7" key="1">
    <citation type="journal article" date="2020" name="Fungal Divers.">
        <title>Resolving the Mortierellaceae phylogeny through synthesis of multi-gene phylogenetics and phylogenomics.</title>
        <authorList>
            <person name="Vandepol N."/>
            <person name="Liber J."/>
            <person name="Desiro A."/>
            <person name="Na H."/>
            <person name="Kennedy M."/>
            <person name="Barry K."/>
            <person name="Grigoriev I.V."/>
            <person name="Miller A.N."/>
            <person name="O'Donnell K."/>
            <person name="Stajich J.E."/>
            <person name="Bonito G."/>
        </authorList>
    </citation>
    <scope>NUCLEOTIDE SEQUENCE</scope>
    <source>
        <strain evidence="7">BC1065</strain>
    </source>
</reference>
<feature type="compositionally biased region" description="Low complexity" evidence="5">
    <location>
        <begin position="343"/>
        <end position="355"/>
    </location>
</feature>
<evidence type="ECO:0008006" key="9">
    <source>
        <dbReference type="Google" id="ProtNLM"/>
    </source>
</evidence>
<feature type="region of interest" description="Disordered" evidence="5">
    <location>
        <begin position="323"/>
        <end position="363"/>
    </location>
</feature>
<feature type="compositionally biased region" description="Low complexity" evidence="5">
    <location>
        <begin position="251"/>
        <end position="265"/>
    </location>
</feature>
<keyword evidence="8" id="KW-1185">Reference proteome</keyword>
<sequence length="486" mass="52942">MTPCLLFVKIASTISWDQFVAFWPIPVFYAIFSILSIIVARVGSLLLGFTPEERNFVVASVLFSNTNSLPMALLQSLAFSAAGKRLLRDEQDTAEKVAARGISYILFYAIFGNLVRWSYGFTLLVPKDKPQIMPPEGILIQVDDHPIVQTVSSAPPPPNSVIRRKFASVVSGIRQILTPPLLTALASLVIGLVPQLHELFMSENSKIYSFLVRPLESCGAAAIPMILLCLGAQVVGFAQGDSSKVDNSKGQQQVQAQQQQRPYQDQDSDSDDEDQARTNLLKRLSTATLHSDISSSATLQFTSQPVSPFSAASLSPAVPKHSNGKFYGSTAHYSRPHDRSRRGSSSSTASNSTSVSEDELPLLPPPALPLNDSAMIKYSQESHHRIIGPIPFVLLARNLIAPLLCLPFILFHPDTMSPVLTQDPTFSLSLVLIAAAPTAINTVQMCQIKGFFEKEMAGVLFWSYCVIGIPCILGWSVVGLWAAGRE</sequence>
<dbReference type="GO" id="GO:0016020">
    <property type="term" value="C:membrane"/>
    <property type="evidence" value="ECO:0007669"/>
    <property type="project" value="UniProtKB-SubCell"/>
</dbReference>
<protein>
    <recommendedName>
        <fullName evidence="9">Auxin efflux carrier</fullName>
    </recommendedName>
</protein>
<dbReference type="EMBL" id="JAAAJB010000272">
    <property type="protein sequence ID" value="KAG0259777.1"/>
    <property type="molecule type" value="Genomic_DNA"/>
</dbReference>
<organism evidence="7 8">
    <name type="scientific">Actinomortierella ambigua</name>
    <dbReference type="NCBI Taxonomy" id="1343610"/>
    <lineage>
        <taxon>Eukaryota</taxon>
        <taxon>Fungi</taxon>
        <taxon>Fungi incertae sedis</taxon>
        <taxon>Mucoromycota</taxon>
        <taxon>Mortierellomycotina</taxon>
        <taxon>Mortierellomycetes</taxon>
        <taxon>Mortierellales</taxon>
        <taxon>Mortierellaceae</taxon>
        <taxon>Actinomortierella</taxon>
    </lineage>
</organism>
<evidence type="ECO:0000256" key="5">
    <source>
        <dbReference type="SAM" id="MobiDB-lite"/>
    </source>
</evidence>
<dbReference type="GO" id="GO:0055085">
    <property type="term" value="P:transmembrane transport"/>
    <property type="evidence" value="ECO:0007669"/>
    <property type="project" value="InterPro"/>
</dbReference>
<feature type="transmembrane region" description="Helical" evidence="6">
    <location>
        <begin position="386"/>
        <end position="411"/>
    </location>
</feature>
<keyword evidence="2 6" id="KW-0812">Transmembrane</keyword>
<dbReference type="Proteomes" id="UP000807716">
    <property type="component" value="Unassembled WGS sequence"/>
</dbReference>
<accession>A0A9P6Q6X0</accession>
<evidence type="ECO:0000256" key="3">
    <source>
        <dbReference type="ARBA" id="ARBA00022989"/>
    </source>
</evidence>
<gene>
    <name evidence="7" type="ORF">DFQ27_003897</name>
</gene>
<dbReference type="PANTHER" id="PTHR31794">
    <property type="entry name" value="AUXIN EFFLUX TRANSPORTER FAMILY PROTEIN (EUROFUNG)"/>
    <property type="match status" value="1"/>
</dbReference>
<dbReference type="AlphaFoldDB" id="A0A9P6Q6X0"/>
<evidence type="ECO:0000256" key="2">
    <source>
        <dbReference type="ARBA" id="ARBA00022692"/>
    </source>
</evidence>
<keyword evidence="3 6" id="KW-1133">Transmembrane helix</keyword>
<feature type="transmembrane region" description="Helical" evidence="6">
    <location>
        <begin position="27"/>
        <end position="49"/>
    </location>
</feature>
<dbReference type="OrthoDB" id="191139at2759"/>
<name>A0A9P6Q6X0_9FUNG</name>